<dbReference type="OrthoDB" id="3422146at2"/>
<sequence length="353" mass="39158">MSIGIEIIGLVLLGLICWDITITTLTLGGGGPISGRVASWVWKVALYLHRRQSNHRLLQMTGWSILVATPLVWFGIAWVAWSLIFIAFEGSVVNATTQVAADIWQRIYFVGFTITTLGLGDYQPQGRLWQIATAIAAANGFFIVSLSITYLLPIVSAAVKKRQISVYISALGGTPDDILVRCWNGQDFGQFSQHLINLTSELSGIGESYLAYPILYYFHAIQRSRDFVLSFVVFDETLTLLKYGIKQDSQVDPASVDPARRANAAFLRTLKSAYIQPSSETPPLLSLDLLKQAGIPTVSDREFAQRTQGLKFRRQLLLAMVEEGGWTWDAVASTKTTNRAIHLDDETLIQVDE</sequence>
<organism evidence="3">
    <name type="scientific">Desertifilum tharense IPPAS B-1220</name>
    <dbReference type="NCBI Taxonomy" id="1781255"/>
    <lineage>
        <taxon>Bacteria</taxon>
        <taxon>Bacillati</taxon>
        <taxon>Cyanobacteriota</taxon>
        <taxon>Cyanophyceae</taxon>
        <taxon>Desertifilales</taxon>
        <taxon>Desertifilaceae</taxon>
        <taxon>Desertifilum</taxon>
    </lineage>
</organism>
<comment type="caution">
    <text evidence="3">The sequence shown here is derived from an EMBL/GenBank/DDBJ whole genome shotgun (WGS) entry which is preliminary data.</text>
</comment>
<dbReference type="AlphaFoldDB" id="A0A1E5QR25"/>
<reference evidence="3" key="1">
    <citation type="submission" date="2016-09" db="EMBL/GenBank/DDBJ databases">
        <title>Draft genome of thermotolerant cyanobacterium Desertifilum sp. strain IPPAS B-1220.</title>
        <authorList>
            <person name="Sinetova M.A."/>
            <person name="Bolakhan K."/>
            <person name="Zayadan B.K."/>
            <person name="Mironov K.S."/>
            <person name="Ustinova V."/>
            <person name="Kupriyanova E.V."/>
            <person name="Sidorov R.A."/>
            <person name="Skrypnik A.N."/>
            <person name="Gogoleva N.E."/>
            <person name="Gogolev Y.V."/>
            <person name="Los D.A."/>
        </authorList>
    </citation>
    <scope>NUCLEOTIDE SEQUENCE [LARGE SCALE GENOMIC DNA]</scope>
    <source>
        <strain evidence="3">IPPAS B-1220</strain>
    </source>
</reference>
<keyword evidence="1" id="KW-1133">Transmembrane helix</keyword>
<protein>
    <recommendedName>
        <fullName evidence="2">Potassium channel domain-containing protein</fullName>
    </recommendedName>
</protein>
<feature type="transmembrane region" description="Helical" evidence="1">
    <location>
        <begin position="61"/>
        <end position="88"/>
    </location>
</feature>
<accession>A0A1E5QR25</accession>
<dbReference type="RefSeq" id="WP_069965502.1">
    <property type="nucleotide sequence ID" value="NZ_CM124774.1"/>
</dbReference>
<dbReference type="Gene3D" id="1.10.287.70">
    <property type="match status" value="1"/>
</dbReference>
<feature type="transmembrane region" description="Helical" evidence="1">
    <location>
        <begin position="7"/>
        <end position="27"/>
    </location>
</feature>
<dbReference type="STRING" id="1781255.BH720_02110"/>
<feature type="domain" description="Potassium channel" evidence="2">
    <location>
        <begin position="80"/>
        <end position="152"/>
    </location>
</feature>
<evidence type="ECO:0000259" key="2">
    <source>
        <dbReference type="Pfam" id="PF07885"/>
    </source>
</evidence>
<feature type="transmembrane region" description="Helical" evidence="1">
    <location>
        <begin position="128"/>
        <end position="152"/>
    </location>
</feature>
<dbReference type="SUPFAM" id="SSF81324">
    <property type="entry name" value="Voltage-gated potassium channels"/>
    <property type="match status" value="1"/>
</dbReference>
<keyword evidence="1" id="KW-0812">Transmembrane</keyword>
<dbReference type="Pfam" id="PF07885">
    <property type="entry name" value="Ion_trans_2"/>
    <property type="match status" value="1"/>
</dbReference>
<dbReference type="InterPro" id="IPR013099">
    <property type="entry name" value="K_chnl_dom"/>
</dbReference>
<gene>
    <name evidence="3" type="ORF">BH720_02110</name>
</gene>
<dbReference type="EMBL" id="MJGC01000025">
    <property type="protein sequence ID" value="OEJ76793.1"/>
    <property type="molecule type" value="Genomic_DNA"/>
</dbReference>
<keyword evidence="1" id="KW-0472">Membrane</keyword>
<evidence type="ECO:0000313" key="3">
    <source>
        <dbReference type="EMBL" id="OEJ76793.1"/>
    </source>
</evidence>
<proteinExistence type="predicted"/>
<name>A0A1E5QR25_9CYAN</name>
<evidence type="ECO:0000256" key="1">
    <source>
        <dbReference type="SAM" id="Phobius"/>
    </source>
</evidence>